<dbReference type="SUPFAM" id="SSF46785">
    <property type="entry name" value="Winged helix' DNA-binding domain"/>
    <property type="match status" value="1"/>
</dbReference>
<proteinExistence type="inferred from homology"/>
<feature type="domain" description="HSF-type DNA-binding" evidence="11">
    <location>
        <begin position="53"/>
        <end position="173"/>
    </location>
</feature>
<protein>
    <recommendedName>
        <fullName evidence="11">HSF-type DNA-binding domain-containing protein</fullName>
    </recommendedName>
</protein>
<dbReference type="InterPro" id="IPR036388">
    <property type="entry name" value="WH-like_DNA-bd_sf"/>
</dbReference>
<gene>
    <name evidence="12" type="ORF">OsJ_06976</name>
</gene>
<keyword evidence="4" id="KW-0805">Transcription regulation</keyword>
<feature type="compositionally biased region" description="Basic residues" evidence="10">
    <location>
        <begin position="255"/>
        <end position="264"/>
    </location>
</feature>
<name>B9F0C0_ORYSJ</name>
<evidence type="ECO:0000256" key="10">
    <source>
        <dbReference type="SAM" id="MobiDB-lite"/>
    </source>
</evidence>
<comment type="subunit">
    <text evidence="2">Homotrimer.</text>
</comment>
<dbReference type="GO" id="GO:0043565">
    <property type="term" value="F:sequence-specific DNA binding"/>
    <property type="evidence" value="ECO:0007669"/>
    <property type="project" value="InterPro"/>
</dbReference>
<evidence type="ECO:0000256" key="4">
    <source>
        <dbReference type="ARBA" id="ARBA00023015"/>
    </source>
</evidence>
<reference evidence="12" key="2">
    <citation type="submission" date="2008-12" db="EMBL/GenBank/DDBJ databases">
        <title>Improved gene annotation of the rice (Oryza sativa) genomes.</title>
        <authorList>
            <person name="Wang J."/>
            <person name="Li R."/>
            <person name="Fan W."/>
            <person name="Huang Q."/>
            <person name="Zhang J."/>
            <person name="Zhou Y."/>
            <person name="Hu Y."/>
            <person name="Zi S."/>
            <person name="Li J."/>
            <person name="Ni P."/>
            <person name="Zheng H."/>
            <person name="Zhang Y."/>
            <person name="Zhao M."/>
            <person name="Hao Q."/>
            <person name="McDermott J."/>
            <person name="Samudrala R."/>
            <person name="Kristiansen K."/>
            <person name="Wong G.K.-S."/>
        </authorList>
    </citation>
    <scope>NUCLEOTIDE SEQUENCE</scope>
</reference>
<accession>B9F0C0</accession>
<evidence type="ECO:0000313" key="12">
    <source>
        <dbReference type="EMBL" id="EEE57112.1"/>
    </source>
</evidence>
<feature type="region of interest" description="Disordered" evidence="10">
    <location>
        <begin position="354"/>
        <end position="380"/>
    </location>
</feature>
<dbReference type="Proteomes" id="UP000007752">
    <property type="component" value="Chromosome 2"/>
</dbReference>
<keyword evidence="6" id="KW-0238">DNA-binding</keyword>
<dbReference type="Gene3D" id="1.10.10.10">
    <property type="entry name" value="Winged helix-like DNA-binding domain superfamily/Winged helix DNA-binding domain"/>
    <property type="match status" value="1"/>
</dbReference>
<comment type="subcellular location">
    <subcellularLocation>
        <location evidence="1">Nucleus</location>
    </subcellularLocation>
</comment>
<feature type="compositionally biased region" description="Polar residues" evidence="10">
    <location>
        <begin position="176"/>
        <end position="190"/>
    </location>
</feature>
<sequence>MVDAAAALLLEPKLEGYDDDGGGEPLQPAPFVSPLDQLMQPPRPLEALLQGPQLPPFLSKTYDLVCEPELDGVISWGPAGNSFVVWDPSAFARECSPTTSSTTTSPASSGSSTPIVLFFPFLFGVVPHYVDMPVLPAPLPSQGFRKVHADRWEFAHEDFLRHSKHLLKKIVRRRSSPTQQSGLQPGSSGESGLDPELNTLRREKSALLQEVTRLKQEHLQTIEQMSTLNQRLESAEDRQKQMMHRQQKEIDSTRVKRKFLKHVPHGNIDSGESSSQHTGESNLDFSPTSLDLPATHSDILDLQNFLLEDGDLNLAMLPENIGLDGIEAPDDIGALVQGFDTQEELELGSGVELLEIPPASGPRGQDPTIGRSKGKNVLSPGLDATSSEADCLGSFSDNMGMLSDSMLQTAGKLMDADDDERIWGVDASSALQSSCSGTSQQAYGSLVSDPYLMEMANKPEKFWELDFQALDDGDLQLDKCVIDDPALQQQRGNMNS</sequence>
<keyword evidence="3" id="KW-0597">Phosphoprotein</keyword>
<evidence type="ECO:0000256" key="8">
    <source>
        <dbReference type="ARBA" id="ARBA00023242"/>
    </source>
</evidence>
<evidence type="ECO:0000256" key="2">
    <source>
        <dbReference type="ARBA" id="ARBA00011233"/>
    </source>
</evidence>
<dbReference type="AlphaFoldDB" id="B9F0C0"/>
<dbReference type="Pfam" id="PF00447">
    <property type="entry name" value="HSF_DNA-bind"/>
    <property type="match status" value="1"/>
</dbReference>
<evidence type="ECO:0000256" key="6">
    <source>
        <dbReference type="ARBA" id="ARBA00023125"/>
    </source>
</evidence>
<reference evidence="12" key="1">
    <citation type="journal article" date="2005" name="PLoS Biol.">
        <title>The genomes of Oryza sativa: a history of duplications.</title>
        <authorList>
            <person name="Yu J."/>
            <person name="Wang J."/>
            <person name="Lin W."/>
            <person name="Li S."/>
            <person name="Li H."/>
            <person name="Zhou J."/>
            <person name="Ni P."/>
            <person name="Dong W."/>
            <person name="Hu S."/>
            <person name="Zeng C."/>
            <person name="Zhang J."/>
            <person name="Zhang Y."/>
            <person name="Li R."/>
            <person name="Xu Z."/>
            <person name="Li S."/>
            <person name="Li X."/>
            <person name="Zheng H."/>
            <person name="Cong L."/>
            <person name="Lin L."/>
            <person name="Yin J."/>
            <person name="Geng J."/>
            <person name="Li G."/>
            <person name="Shi J."/>
            <person name="Liu J."/>
            <person name="Lv H."/>
            <person name="Li J."/>
            <person name="Wang J."/>
            <person name="Deng Y."/>
            <person name="Ran L."/>
            <person name="Shi X."/>
            <person name="Wang X."/>
            <person name="Wu Q."/>
            <person name="Li C."/>
            <person name="Ren X."/>
            <person name="Wang J."/>
            <person name="Wang X."/>
            <person name="Li D."/>
            <person name="Liu D."/>
            <person name="Zhang X."/>
            <person name="Ji Z."/>
            <person name="Zhao W."/>
            <person name="Sun Y."/>
            <person name="Zhang Z."/>
            <person name="Bao J."/>
            <person name="Han Y."/>
            <person name="Dong L."/>
            <person name="Ji J."/>
            <person name="Chen P."/>
            <person name="Wu S."/>
            <person name="Liu J."/>
            <person name="Xiao Y."/>
            <person name="Bu D."/>
            <person name="Tan J."/>
            <person name="Yang L."/>
            <person name="Ye C."/>
            <person name="Zhang J."/>
            <person name="Xu J."/>
            <person name="Zhou Y."/>
            <person name="Yu Y."/>
            <person name="Zhang B."/>
            <person name="Zhuang S."/>
            <person name="Wei H."/>
            <person name="Liu B."/>
            <person name="Lei M."/>
            <person name="Yu H."/>
            <person name="Li Y."/>
            <person name="Xu H."/>
            <person name="Wei S."/>
            <person name="He X."/>
            <person name="Fang L."/>
            <person name="Zhang Z."/>
            <person name="Zhang Y."/>
            <person name="Huang X."/>
            <person name="Su Z."/>
            <person name="Tong W."/>
            <person name="Li J."/>
            <person name="Tong Z."/>
            <person name="Li S."/>
            <person name="Ye J."/>
            <person name="Wang L."/>
            <person name="Fang L."/>
            <person name="Lei T."/>
            <person name="Chen C."/>
            <person name="Chen H."/>
            <person name="Xu Z."/>
            <person name="Li H."/>
            <person name="Huang H."/>
            <person name="Zhang F."/>
            <person name="Xu H."/>
            <person name="Li N."/>
            <person name="Zhao C."/>
            <person name="Li S."/>
            <person name="Dong L."/>
            <person name="Huang Y."/>
            <person name="Li L."/>
            <person name="Xi Y."/>
            <person name="Qi Q."/>
            <person name="Li W."/>
            <person name="Zhang B."/>
            <person name="Hu W."/>
            <person name="Zhang Y."/>
            <person name="Tian X."/>
            <person name="Jiao Y."/>
            <person name="Liang X."/>
            <person name="Jin J."/>
            <person name="Gao L."/>
            <person name="Zheng W."/>
            <person name="Hao B."/>
            <person name="Liu S."/>
            <person name="Wang W."/>
            <person name="Yuan L."/>
            <person name="Cao M."/>
            <person name="McDermott J."/>
            <person name="Samudrala R."/>
            <person name="Wang J."/>
            <person name="Wong G.K."/>
            <person name="Yang H."/>
        </authorList>
    </citation>
    <scope>NUCLEOTIDE SEQUENCE [LARGE SCALE GENOMIC DNA]</scope>
</reference>
<dbReference type="PANTHER" id="PTHR10015:SF337">
    <property type="entry name" value="HEAT STRESS TRANSCRIPTION FACTOR A-3"/>
    <property type="match status" value="1"/>
</dbReference>
<evidence type="ECO:0000256" key="7">
    <source>
        <dbReference type="ARBA" id="ARBA00023163"/>
    </source>
</evidence>
<comment type="similarity">
    <text evidence="9">Belongs to the HSF family.</text>
</comment>
<keyword evidence="8" id="KW-0539">Nucleus</keyword>
<keyword evidence="5" id="KW-0346">Stress response</keyword>
<feature type="compositionally biased region" description="Polar residues" evidence="10">
    <location>
        <begin position="270"/>
        <end position="289"/>
    </location>
</feature>
<keyword evidence="7" id="KW-0804">Transcription</keyword>
<feature type="compositionally biased region" description="Basic and acidic residues" evidence="10">
    <location>
        <begin position="233"/>
        <end position="254"/>
    </location>
</feature>
<dbReference type="InterPro" id="IPR000232">
    <property type="entry name" value="HSF_DNA-bd"/>
</dbReference>
<evidence type="ECO:0000256" key="9">
    <source>
        <dbReference type="RuleBase" id="RU004020"/>
    </source>
</evidence>
<dbReference type="EMBL" id="CM000139">
    <property type="protein sequence ID" value="EEE57112.1"/>
    <property type="molecule type" value="Genomic_DNA"/>
</dbReference>
<evidence type="ECO:0000256" key="5">
    <source>
        <dbReference type="ARBA" id="ARBA00023016"/>
    </source>
</evidence>
<evidence type="ECO:0000259" key="11">
    <source>
        <dbReference type="SMART" id="SM00415"/>
    </source>
</evidence>
<organism evidence="12">
    <name type="scientific">Oryza sativa subsp. japonica</name>
    <name type="common">Rice</name>
    <dbReference type="NCBI Taxonomy" id="39947"/>
    <lineage>
        <taxon>Eukaryota</taxon>
        <taxon>Viridiplantae</taxon>
        <taxon>Streptophyta</taxon>
        <taxon>Embryophyta</taxon>
        <taxon>Tracheophyta</taxon>
        <taxon>Spermatophyta</taxon>
        <taxon>Magnoliopsida</taxon>
        <taxon>Liliopsida</taxon>
        <taxon>Poales</taxon>
        <taxon>Poaceae</taxon>
        <taxon>BOP clade</taxon>
        <taxon>Oryzoideae</taxon>
        <taxon>Oryzeae</taxon>
        <taxon>Oryzinae</taxon>
        <taxon>Oryza</taxon>
        <taxon>Oryza sativa</taxon>
    </lineage>
</organism>
<dbReference type="GO" id="GO:0005634">
    <property type="term" value="C:nucleus"/>
    <property type="evidence" value="ECO:0007669"/>
    <property type="project" value="UniProtKB-SubCell"/>
</dbReference>
<dbReference type="PANTHER" id="PTHR10015">
    <property type="entry name" value="HEAT SHOCK TRANSCRIPTION FACTOR"/>
    <property type="match status" value="1"/>
</dbReference>
<evidence type="ECO:0000256" key="1">
    <source>
        <dbReference type="ARBA" id="ARBA00004123"/>
    </source>
</evidence>
<feature type="region of interest" description="Disordered" evidence="10">
    <location>
        <begin position="172"/>
        <end position="196"/>
    </location>
</feature>
<dbReference type="SMART" id="SM00415">
    <property type="entry name" value="HSF"/>
    <property type="match status" value="1"/>
</dbReference>
<evidence type="ECO:0000256" key="3">
    <source>
        <dbReference type="ARBA" id="ARBA00022553"/>
    </source>
</evidence>
<feature type="region of interest" description="Disordered" evidence="10">
    <location>
        <begin position="230"/>
        <end position="289"/>
    </location>
</feature>
<dbReference type="GO" id="GO:0003700">
    <property type="term" value="F:DNA-binding transcription factor activity"/>
    <property type="evidence" value="ECO:0007669"/>
    <property type="project" value="InterPro"/>
</dbReference>
<dbReference type="InterPro" id="IPR036390">
    <property type="entry name" value="WH_DNA-bd_sf"/>
</dbReference>